<sequence length="132" mass="15178">MSLKIALKPHEKMILGGAVIQNGDKPATFFVENNVLVLREKDIVKEEDADTPCKRIYLTVQLMYLDEQNLARYHAIYWKQVGELTDAVKTMIPFIDEIGEHILVAEYYKALKVAKKMIAYEKELLDHAKGRV</sequence>
<accession>A0AAW4L6R3</accession>
<dbReference type="InterPro" id="IPR009967">
    <property type="entry name" value="Flagellum_FlbT"/>
</dbReference>
<evidence type="ECO:0000256" key="1">
    <source>
        <dbReference type="ARBA" id="ARBA00022795"/>
    </source>
</evidence>
<evidence type="ECO:0000313" key="3">
    <source>
        <dbReference type="EMBL" id="MBT0663936.1"/>
    </source>
</evidence>
<dbReference type="RefSeq" id="WP_214170712.1">
    <property type="nucleotide sequence ID" value="NZ_JAHCVJ010000002.1"/>
</dbReference>
<dbReference type="GO" id="GO:0048027">
    <property type="term" value="F:mRNA 5'-UTR binding"/>
    <property type="evidence" value="ECO:0007669"/>
    <property type="project" value="InterPro"/>
</dbReference>
<comment type="caution">
    <text evidence="3">The sequence shown here is derived from an EMBL/GenBank/DDBJ whole genome shotgun (WGS) entry which is preliminary data.</text>
</comment>
<dbReference type="EMBL" id="JAHCVJ010000002">
    <property type="protein sequence ID" value="MBT0663936.1"/>
    <property type="molecule type" value="Genomic_DNA"/>
</dbReference>
<proteinExistence type="predicted"/>
<keyword evidence="3" id="KW-0282">Flagellum</keyword>
<dbReference type="Pfam" id="PF07378">
    <property type="entry name" value="FlbT"/>
    <property type="match status" value="1"/>
</dbReference>
<reference evidence="3 4" key="1">
    <citation type="submission" date="2021-05" db="EMBL/GenBank/DDBJ databases">
        <title>The draft genome of Geobacter pelophilus DSM 12255.</title>
        <authorList>
            <person name="Xu Z."/>
            <person name="Masuda Y."/>
            <person name="Itoh H."/>
            <person name="Senoo K."/>
        </authorList>
    </citation>
    <scope>NUCLEOTIDE SEQUENCE [LARGE SCALE GENOMIC DNA]</scope>
    <source>
        <strain evidence="3 4">DSM 12255</strain>
    </source>
</reference>
<protein>
    <submittedName>
        <fullName evidence="3">Flagellar protein FlbT</fullName>
    </submittedName>
</protein>
<evidence type="ECO:0000313" key="4">
    <source>
        <dbReference type="Proteomes" id="UP000811899"/>
    </source>
</evidence>
<organism evidence="3 4">
    <name type="scientific">Geoanaerobacter pelophilus</name>
    <dbReference type="NCBI Taxonomy" id="60036"/>
    <lineage>
        <taxon>Bacteria</taxon>
        <taxon>Pseudomonadati</taxon>
        <taxon>Thermodesulfobacteriota</taxon>
        <taxon>Desulfuromonadia</taxon>
        <taxon>Geobacterales</taxon>
        <taxon>Geobacteraceae</taxon>
        <taxon>Geoanaerobacter</taxon>
    </lineage>
</organism>
<keyword evidence="4" id="KW-1185">Reference proteome</keyword>
<name>A0AAW4L6R3_9BACT</name>
<dbReference type="GO" id="GO:0006402">
    <property type="term" value="P:mRNA catabolic process"/>
    <property type="evidence" value="ECO:0007669"/>
    <property type="project" value="InterPro"/>
</dbReference>
<dbReference type="GO" id="GO:1902209">
    <property type="term" value="P:negative regulation of bacterial-type flagellum assembly"/>
    <property type="evidence" value="ECO:0007669"/>
    <property type="project" value="InterPro"/>
</dbReference>
<keyword evidence="3" id="KW-0969">Cilium</keyword>
<dbReference type="AlphaFoldDB" id="A0AAW4L6R3"/>
<keyword evidence="1" id="KW-1005">Bacterial flagellum biogenesis</keyword>
<gene>
    <name evidence="3" type="ORF">KI809_06430</name>
</gene>
<dbReference type="Proteomes" id="UP000811899">
    <property type="component" value="Unassembled WGS sequence"/>
</dbReference>
<evidence type="ECO:0000256" key="2">
    <source>
        <dbReference type="ARBA" id="ARBA00022884"/>
    </source>
</evidence>
<keyword evidence="3" id="KW-0966">Cell projection</keyword>
<keyword evidence="2" id="KW-0694">RNA-binding</keyword>